<proteinExistence type="predicted"/>
<evidence type="ECO:0000313" key="1">
    <source>
        <dbReference type="EMBL" id="MDV6229829.1"/>
    </source>
</evidence>
<sequence length="97" mass="10774">MTTAVREDLDELDLDVRWILHPQVALRPESFGALLYHFGTRKLSFLKNRTIVAIIESLPDHPDMRSAIAAAGITESQSAPYVTALATLARSNMITRP</sequence>
<protein>
    <submittedName>
        <fullName evidence="1">Mycofactocin biosynthesis chaperone MftB</fullName>
    </submittedName>
</protein>
<dbReference type="NCBIfam" id="TIGR03967">
    <property type="entry name" value="mycofact_MftB"/>
    <property type="match status" value="1"/>
</dbReference>
<dbReference type="EMBL" id="JAWLKE010000002">
    <property type="protein sequence ID" value="MDV6229829.1"/>
    <property type="molecule type" value="Genomic_DNA"/>
</dbReference>
<comment type="caution">
    <text evidence="1">The sequence shown here is derived from an EMBL/GenBank/DDBJ whole genome shotgun (WGS) entry which is preliminary data.</text>
</comment>
<name>A0ABU4AUD0_9NOCA</name>
<dbReference type="InterPro" id="IPR023850">
    <property type="entry name" value="MftB"/>
</dbReference>
<reference evidence="1 2" key="1">
    <citation type="submission" date="2023-10" db="EMBL/GenBank/DDBJ databases">
        <title>Development of a sustainable strategy for remediation of hydrocarbon-contaminated territories based on the waste exchange concept.</title>
        <authorList>
            <person name="Krivoruchko A."/>
        </authorList>
    </citation>
    <scope>NUCLEOTIDE SEQUENCE [LARGE SCALE GENOMIC DNA]</scope>
    <source>
        <strain evidence="1 2">IEGM 1322</strain>
    </source>
</reference>
<gene>
    <name evidence="1" type="primary">mftB</name>
    <name evidence="1" type="ORF">R3P95_04655</name>
</gene>
<accession>A0ABU4AUD0</accession>
<dbReference type="Proteomes" id="UP001185899">
    <property type="component" value="Unassembled WGS sequence"/>
</dbReference>
<dbReference type="RefSeq" id="WP_068051521.1">
    <property type="nucleotide sequence ID" value="NZ_JAWLKE010000002.1"/>
</dbReference>
<organism evidence="1 2">
    <name type="scientific">Rhodococcus cercidiphylli</name>
    <dbReference type="NCBI Taxonomy" id="489916"/>
    <lineage>
        <taxon>Bacteria</taxon>
        <taxon>Bacillati</taxon>
        <taxon>Actinomycetota</taxon>
        <taxon>Actinomycetes</taxon>
        <taxon>Mycobacteriales</taxon>
        <taxon>Nocardiaceae</taxon>
        <taxon>Rhodococcus</taxon>
    </lineage>
</organism>
<keyword evidence="2" id="KW-1185">Reference proteome</keyword>
<dbReference type="Pfam" id="PF26520">
    <property type="entry name" value="MftB_chaperone"/>
    <property type="match status" value="1"/>
</dbReference>
<evidence type="ECO:0000313" key="2">
    <source>
        <dbReference type="Proteomes" id="UP001185899"/>
    </source>
</evidence>